<accession>A0ABT7UV42</accession>
<dbReference type="RefSeq" id="WP_289600829.1">
    <property type="nucleotide sequence ID" value="NZ_JAUDCL010000050.1"/>
</dbReference>
<comment type="caution">
    <text evidence="2">The sequence shown here is derived from an EMBL/GenBank/DDBJ whole genome shotgun (WGS) entry which is preliminary data.</text>
</comment>
<organism evidence="2 3">
    <name type="scientific">Allofournierella massiliensis</name>
    <dbReference type="NCBI Taxonomy" id="1650663"/>
    <lineage>
        <taxon>Bacteria</taxon>
        <taxon>Bacillati</taxon>
        <taxon>Bacillota</taxon>
        <taxon>Clostridia</taxon>
        <taxon>Eubacteriales</taxon>
        <taxon>Oscillospiraceae</taxon>
        <taxon>Allofournierella</taxon>
    </lineage>
</organism>
<dbReference type="Gene3D" id="3.60.15.10">
    <property type="entry name" value="Ribonuclease Z/Hydroxyacylglutathione hydrolase-like"/>
    <property type="match status" value="1"/>
</dbReference>
<keyword evidence="3" id="KW-1185">Reference proteome</keyword>
<dbReference type="InterPro" id="IPR036866">
    <property type="entry name" value="RibonucZ/Hydroxyglut_hydro"/>
</dbReference>
<evidence type="ECO:0000313" key="3">
    <source>
        <dbReference type="Proteomes" id="UP001529380"/>
    </source>
</evidence>
<dbReference type="SMART" id="SM00849">
    <property type="entry name" value="Lactamase_B"/>
    <property type="match status" value="1"/>
</dbReference>
<dbReference type="Proteomes" id="UP001529380">
    <property type="component" value="Unassembled WGS sequence"/>
</dbReference>
<dbReference type="SUPFAM" id="SSF56281">
    <property type="entry name" value="Metallo-hydrolase/oxidoreductase"/>
    <property type="match status" value="1"/>
</dbReference>
<sequence length="201" mass="21685">MEWEWLTGQVARLPAAEAPLSADVGLVQTDGMLWIYDVGASPAAADAINGLPGKKTVVLSHFHPDHMGNLEQVDCEAFYGGVFTCKKAGGGTAVSRELFLPEGVHLFPLPSVHAKGCIGMEYGEYAFLGDALYPAVKAGQAVYNVSLLAQQLQVLKGLRAEWFLVSHGKPFAQSRDAVISRLEKLYAQRVPGQTYLPAELN</sequence>
<dbReference type="EMBL" id="JAUDCL010000050">
    <property type="protein sequence ID" value="MDM8202600.1"/>
    <property type="molecule type" value="Genomic_DNA"/>
</dbReference>
<reference evidence="2 3" key="2">
    <citation type="submission" date="2023-06" db="EMBL/GenBank/DDBJ databases">
        <title>Identification and characterization of horizontal gene transfer across gut microbiota members of farm animals based on homology search.</title>
        <authorList>
            <person name="Schwarzerova J."/>
            <person name="Nykrynova M."/>
            <person name="Jureckova K."/>
            <person name="Cejkova D."/>
            <person name="Rychlik I."/>
        </authorList>
    </citation>
    <scope>NUCLEOTIDE SEQUENCE [LARGE SCALE GENOMIC DNA]</scope>
    <source>
        <strain evidence="2 3">ET340</strain>
    </source>
</reference>
<name>A0ABT7UV42_9FIRM</name>
<reference evidence="3" key="1">
    <citation type="submission" date="2023-06" db="EMBL/GenBank/DDBJ databases">
        <title>Identification and characterization of horizontal gene transfer across gut microbiota members of farm animals based on homology search.</title>
        <authorList>
            <person name="Zeman M."/>
            <person name="Kubasova T."/>
            <person name="Jahodarova E."/>
            <person name="Nykrynova M."/>
            <person name="Rychlik I."/>
        </authorList>
    </citation>
    <scope>NUCLEOTIDE SEQUENCE [LARGE SCALE GENOMIC DNA]</scope>
    <source>
        <strain evidence="3">ET340</strain>
    </source>
</reference>
<proteinExistence type="predicted"/>
<protein>
    <submittedName>
        <fullName evidence="2">MBL fold metallo-hydrolase</fullName>
    </submittedName>
</protein>
<feature type="domain" description="Metallo-beta-lactamase" evidence="1">
    <location>
        <begin position="21"/>
        <end position="167"/>
    </location>
</feature>
<evidence type="ECO:0000259" key="1">
    <source>
        <dbReference type="SMART" id="SM00849"/>
    </source>
</evidence>
<evidence type="ECO:0000313" key="2">
    <source>
        <dbReference type="EMBL" id="MDM8202600.1"/>
    </source>
</evidence>
<gene>
    <name evidence="2" type="ORF">QUW08_15055</name>
</gene>
<reference evidence="2 3" key="3">
    <citation type="submission" date="2023-06" db="EMBL/GenBank/DDBJ databases">
        <authorList>
            <person name="Zeman M."/>
            <person name="Kubasova T."/>
            <person name="Jahodarova E."/>
            <person name="Nykrynova M."/>
            <person name="Rychlik I."/>
        </authorList>
    </citation>
    <scope>NUCLEOTIDE SEQUENCE [LARGE SCALE GENOMIC DNA]</scope>
    <source>
        <strain evidence="2 3">ET340</strain>
    </source>
</reference>
<dbReference type="Pfam" id="PF00753">
    <property type="entry name" value="Lactamase_B"/>
    <property type="match status" value="1"/>
</dbReference>
<dbReference type="InterPro" id="IPR001279">
    <property type="entry name" value="Metallo-B-lactamas"/>
</dbReference>